<keyword evidence="8 12" id="KW-0067">ATP-binding</keyword>
<dbReference type="InterPro" id="IPR011009">
    <property type="entry name" value="Kinase-like_dom_sf"/>
</dbReference>
<dbReference type="GO" id="GO:0016020">
    <property type="term" value="C:membrane"/>
    <property type="evidence" value="ECO:0007669"/>
    <property type="project" value="UniProtKB-SubCell"/>
</dbReference>
<evidence type="ECO:0000256" key="9">
    <source>
        <dbReference type="ARBA" id="ARBA00022989"/>
    </source>
</evidence>
<keyword evidence="2" id="KW-0723">Serine/threonine-protein kinase</keyword>
<dbReference type="PROSITE" id="PS00107">
    <property type="entry name" value="PROTEIN_KINASE_ATP"/>
    <property type="match status" value="1"/>
</dbReference>
<dbReference type="Pfam" id="PF13947">
    <property type="entry name" value="GUB_WAK_bind"/>
    <property type="match status" value="1"/>
</dbReference>
<accession>A0A199W3X6</accession>
<dbReference type="Gene3D" id="3.30.200.20">
    <property type="entry name" value="Phosphorylase Kinase, domain 1"/>
    <property type="match status" value="1"/>
</dbReference>
<keyword evidence="6 12" id="KW-0547">Nucleotide-binding</keyword>
<protein>
    <submittedName>
        <fullName evidence="14">Putative receptor-like protein kinase</fullName>
    </submittedName>
</protein>
<evidence type="ECO:0000256" key="12">
    <source>
        <dbReference type="PROSITE-ProRule" id="PRU10141"/>
    </source>
</evidence>
<evidence type="ECO:0000256" key="8">
    <source>
        <dbReference type="ARBA" id="ARBA00022840"/>
    </source>
</evidence>
<evidence type="ECO:0000256" key="6">
    <source>
        <dbReference type="ARBA" id="ARBA00022741"/>
    </source>
</evidence>
<keyword evidence="4" id="KW-0812">Transmembrane</keyword>
<dbReference type="GO" id="GO:0004674">
    <property type="term" value="F:protein serine/threonine kinase activity"/>
    <property type="evidence" value="ECO:0007669"/>
    <property type="project" value="UniProtKB-KW"/>
</dbReference>
<organism evidence="14 15">
    <name type="scientific">Ananas comosus</name>
    <name type="common">Pineapple</name>
    <name type="synonym">Ananas ananas</name>
    <dbReference type="NCBI Taxonomy" id="4615"/>
    <lineage>
        <taxon>Eukaryota</taxon>
        <taxon>Viridiplantae</taxon>
        <taxon>Streptophyta</taxon>
        <taxon>Embryophyta</taxon>
        <taxon>Tracheophyta</taxon>
        <taxon>Spermatophyta</taxon>
        <taxon>Magnoliopsida</taxon>
        <taxon>Liliopsida</taxon>
        <taxon>Poales</taxon>
        <taxon>Bromeliaceae</taxon>
        <taxon>Bromelioideae</taxon>
        <taxon>Ananas</taxon>
    </lineage>
</organism>
<name>A0A199W3X6_ANACO</name>
<keyword evidence="9" id="KW-1133">Transmembrane helix</keyword>
<gene>
    <name evidence="14" type="ORF">ACMD2_18742</name>
</gene>
<evidence type="ECO:0000256" key="4">
    <source>
        <dbReference type="ARBA" id="ARBA00022692"/>
    </source>
</evidence>
<feature type="domain" description="Protein kinase" evidence="13">
    <location>
        <begin position="332"/>
        <end position="620"/>
    </location>
</feature>
<dbReference type="SUPFAM" id="SSF56112">
    <property type="entry name" value="Protein kinase-like (PK-like)"/>
    <property type="match status" value="1"/>
</dbReference>
<evidence type="ECO:0000256" key="1">
    <source>
        <dbReference type="ARBA" id="ARBA00004479"/>
    </source>
</evidence>
<evidence type="ECO:0000256" key="10">
    <source>
        <dbReference type="ARBA" id="ARBA00023136"/>
    </source>
</evidence>
<dbReference type="FunFam" id="1.10.510.10:FF:000590">
    <property type="entry name" value="PR5-like receptor kinase"/>
    <property type="match status" value="1"/>
</dbReference>
<dbReference type="InterPro" id="IPR025287">
    <property type="entry name" value="WAK_GUB"/>
</dbReference>
<dbReference type="GO" id="GO:0005524">
    <property type="term" value="F:ATP binding"/>
    <property type="evidence" value="ECO:0007669"/>
    <property type="project" value="UniProtKB-UniRule"/>
</dbReference>
<keyword evidence="11" id="KW-0325">Glycoprotein</keyword>
<evidence type="ECO:0000256" key="3">
    <source>
        <dbReference type="ARBA" id="ARBA00022679"/>
    </source>
</evidence>
<evidence type="ECO:0000256" key="7">
    <source>
        <dbReference type="ARBA" id="ARBA00022777"/>
    </source>
</evidence>
<keyword evidence="5" id="KW-0732">Signal</keyword>
<dbReference type="Gene3D" id="1.10.510.10">
    <property type="entry name" value="Transferase(Phosphotransferase) domain 1"/>
    <property type="match status" value="1"/>
</dbReference>
<dbReference type="GO" id="GO:0030247">
    <property type="term" value="F:polysaccharide binding"/>
    <property type="evidence" value="ECO:0007669"/>
    <property type="project" value="InterPro"/>
</dbReference>
<dbReference type="STRING" id="4615.A0A199W3X6"/>
<dbReference type="Proteomes" id="UP000092600">
    <property type="component" value="Unassembled WGS sequence"/>
</dbReference>
<dbReference type="SMART" id="SM00220">
    <property type="entry name" value="S_TKc"/>
    <property type="match status" value="1"/>
</dbReference>
<sequence length="647" mass="72768">MVKKKGSAHAVFMSSTIQISASRALLLITCLLLFDVSRLASAGKMHPRRRRFSCGPLQDIGYPFRSKDDPPEYSDPRYQLACVDGHKTIWDIHQPRTYYVTEISRNPYSYYHPYYDFTVVDANLANGSCSLPLQSLSRTNIESMGFKDIEFTWATFVSCRRMIVNSTYNPVPCLSKTGAFVYVMLSKGALRLEDTERFCSFLAITPITFDYGNIVALQHPTTDVFQLLKHGFSIPVETRHREIYVFVDCVKDTAKTHIQTPFTMDSSSRRGITTYYTNFDRFVMAPLAIFLFLAHKLWRAKKSVDAVEKFLRSQRALAPTRYAYTDLIAITGHFREKLGQGGYGFVSKGVLPGGVLVAVKMLLSNSRCNGEEFINEVSTIGRIHHVNVIKLVGFCSEGSKRALVYEYMPNGSLDKHIFSANVVAGRRTFTWDKLNDIALGIARGINYLHQGCDKRILHFDIKPQNILLDRNFTPKVADFGLAKLYPKDTSLVSMSTTRGTIGYIAPELISRSFGVISHKSDVYSFGMLLMEMAGGRRNADPRAENSSQAYYPSWIYDRLTQPEVSEICITFDISEGERKLCIVGLWCIQVRPSARPAMSKVIEMLEADVGTLEMPPKPFFSSEEPIPVISISCLGSSSELPAISEDE</sequence>
<evidence type="ECO:0000313" key="15">
    <source>
        <dbReference type="Proteomes" id="UP000092600"/>
    </source>
</evidence>
<evidence type="ECO:0000313" key="14">
    <source>
        <dbReference type="EMBL" id="OAY84187.1"/>
    </source>
</evidence>
<keyword evidence="14" id="KW-0675">Receptor</keyword>
<evidence type="ECO:0000256" key="2">
    <source>
        <dbReference type="ARBA" id="ARBA00022527"/>
    </source>
</evidence>
<keyword evidence="3" id="KW-0808">Transferase</keyword>
<evidence type="ECO:0000256" key="5">
    <source>
        <dbReference type="ARBA" id="ARBA00022729"/>
    </source>
</evidence>
<dbReference type="Pfam" id="PF00069">
    <property type="entry name" value="Pkinase"/>
    <property type="match status" value="1"/>
</dbReference>
<keyword evidence="10" id="KW-0472">Membrane</keyword>
<dbReference type="PROSITE" id="PS00108">
    <property type="entry name" value="PROTEIN_KINASE_ST"/>
    <property type="match status" value="1"/>
</dbReference>
<comment type="caution">
    <text evidence="14">The sequence shown here is derived from an EMBL/GenBank/DDBJ whole genome shotgun (WGS) entry which is preliminary data.</text>
</comment>
<evidence type="ECO:0000256" key="11">
    <source>
        <dbReference type="ARBA" id="ARBA00023180"/>
    </source>
</evidence>
<dbReference type="FunFam" id="3.30.200.20:FF:000178">
    <property type="entry name" value="serine/threonine-protein kinase PBS1-like"/>
    <property type="match status" value="1"/>
</dbReference>
<dbReference type="InterPro" id="IPR017441">
    <property type="entry name" value="Protein_kinase_ATP_BS"/>
</dbReference>
<feature type="binding site" evidence="12">
    <location>
        <position position="360"/>
    </location>
    <ligand>
        <name>ATP</name>
        <dbReference type="ChEBI" id="CHEBI:30616"/>
    </ligand>
</feature>
<proteinExistence type="predicted"/>
<dbReference type="PANTHER" id="PTHR27009">
    <property type="entry name" value="RUST RESISTANCE KINASE LR10-RELATED"/>
    <property type="match status" value="1"/>
</dbReference>
<dbReference type="InterPro" id="IPR045874">
    <property type="entry name" value="LRK10/LRL21-25-like"/>
</dbReference>
<keyword evidence="7 14" id="KW-0418">Kinase</keyword>
<dbReference type="EMBL" id="LSRQ01000254">
    <property type="protein sequence ID" value="OAY84187.1"/>
    <property type="molecule type" value="Genomic_DNA"/>
</dbReference>
<dbReference type="InterPro" id="IPR000719">
    <property type="entry name" value="Prot_kinase_dom"/>
</dbReference>
<dbReference type="InterPro" id="IPR008271">
    <property type="entry name" value="Ser/Thr_kinase_AS"/>
</dbReference>
<comment type="subcellular location">
    <subcellularLocation>
        <location evidence="1">Membrane</location>
        <topology evidence="1">Single-pass type I membrane protein</topology>
    </subcellularLocation>
</comment>
<evidence type="ECO:0000259" key="13">
    <source>
        <dbReference type="PROSITE" id="PS50011"/>
    </source>
</evidence>
<dbReference type="PROSITE" id="PS50011">
    <property type="entry name" value="PROTEIN_KINASE_DOM"/>
    <property type="match status" value="1"/>
</dbReference>
<reference evidence="14 15" key="1">
    <citation type="journal article" date="2016" name="DNA Res.">
        <title>The draft genome of MD-2 pineapple using hybrid error correction of long reads.</title>
        <authorList>
            <person name="Redwan R.M."/>
            <person name="Saidin A."/>
            <person name="Kumar S.V."/>
        </authorList>
    </citation>
    <scope>NUCLEOTIDE SEQUENCE [LARGE SCALE GENOMIC DNA]</scope>
    <source>
        <strain evidence="15">cv. MD2</strain>
        <tissue evidence="14">Leaf</tissue>
    </source>
</reference>
<dbReference type="AlphaFoldDB" id="A0A199W3X6"/>